<feature type="signal peptide" evidence="2">
    <location>
        <begin position="1"/>
        <end position="30"/>
    </location>
</feature>
<feature type="chain" id="PRO_5013049902" evidence="2">
    <location>
        <begin position="31"/>
        <end position="430"/>
    </location>
</feature>
<keyword evidence="4" id="KW-1185">Reference proteome</keyword>
<dbReference type="InterPro" id="IPR038404">
    <property type="entry name" value="TRAP_DctP_sf"/>
</dbReference>
<dbReference type="GO" id="GO:0055085">
    <property type="term" value="P:transmembrane transport"/>
    <property type="evidence" value="ECO:0007669"/>
    <property type="project" value="InterPro"/>
</dbReference>
<evidence type="ECO:0000313" key="4">
    <source>
        <dbReference type="Proteomes" id="UP000196581"/>
    </source>
</evidence>
<dbReference type="InterPro" id="IPR018389">
    <property type="entry name" value="DctP_fam"/>
</dbReference>
<dbReference type="AlphaFoldDB" id="A0A1X6XIH9"/>
<accession>A0A1X6XIH9</accession>
<dbReference type="Pfam" id="PF03480">
    <property type="entry name" value="DctP"/>
    <property type="match status" value="1"/>
</dbReference>
<dbReference type="EMBL" id="FWFF01000017">
    <property type="protein sequence ID" value="SLM99094.1"/>
    <property type="molecule type" value="Genomic_DNA"/>
</dbReference>
<dbReference type="PANTHER" id="PTHR33376">
    <property type="match status" value="1"/>
</dbReference>
<dbReference type="PANTHER" id="PTHR33376:SF15">
    <property type="entry name" value="BLL6794 PROTEIN"/>
    <property type="match status" value="1"/>
</dbReference>
<dbReference type="Proteomes" id="UP000196581">
    <property type="component" value="Unassembled WGS sequence"/>
</dbReference>
<evidence type="ECO:0000256" key="1">
    <source>
        <dbReference type="ARBA" id="ARBA00022729"/>
    </source>
</evidence>
<keyword evidence="1 2" id="KW-0732">Signal</keyword>
<gene>
    <name evidence="3" type="ORF">FM105_10260</name>
</gene>
<proteinExistence type="predicted"/>
<sequence>MKPSRISPRTTRTIAAAAVLAVTMSGCAGGAGGGTGGGDGGGGGTGYEYGASPDEIKAAFADVDPLTITYQPSAQSSEGIDAYRAAAFIENLETLSDGKITVDTTYGQGIAGYDELPDALVDGRVDIAYMLPIYQPDQFPVFHAWVGGTTLTGTSPLVDELAASAAIGQLTWEDENLLSEFRDQGIEPLTPFNSAGAIMGFCGEQHVDASDWAGGQVRASSQAQITQLNALDASPVSLEYTETFEALQRGTIDCTMSAALAAETAGVLEVAPHATYTTDVTFARGPGGVYAGSAWESWPLAVQQLVFDSMEDEFTQARRGDLDANYVAAEQIREQGGSFSEMDPDAQSALLDASQGIVQDAAAEGHLPEGTVDAIPAAVEEWRGTVEELGYEDQGTFADYDEWYPMDDEEYLAPVGSTYFEEVMLPHRPS</sequence>
<reference evidence="4" key="1">
    <citation type="submission" date="2017-02" db="EMBL/GenBank/DDBJ databases">
        <authorList>
            <person name="Dridi B."/>
        </authorList>
    </citation>
    <scope>NUCLEOTIDE SEQUENCE [LARGE SCALE GENOMIC DNA]</scope>
    <source>
        <strain evidence="4">B Co 03.10</strain>
    </source>
</reference>
<evidence type="ECO:0000256" key="2">
    <source>
        <dbReference type="SAM" id="SignalP"/>
    </source>
</evidence>
<dbReference type="NCBIfam" id="NF037995">
    <property type="entry name" value="TRAP_S1"/>
    <property type="match status" value="1"/>
</dbReference>
<dbReference type="RefSeq" id="WP_087007852.1">
    <property type="nucleotide sequence ID" value="NZ_FWFF01000017.1"/>
</dbReference>
<dbReference type="Gene3D" id="3.40.190.170">
    <property type="entry name" value="Bacterial extracellular solute-binding protein, family 7"/>
    <property type="match status" value="1"/>
</dbReference>
<protein>
    <submittedName>
        <fullName evidence="3">TRAP-type C4-dicarboxylate transport system, periplasmic component</fullName>
    </submittedName>
</protein>
<name>A0A1X6XIH9_9MICO</name>
<organism evidence="3 4">
    <name type="scientific">Brevibacterium yomogidense</name>
    <dbReference type="NCBI Taxonomy" id="946573"/>
    <lineage>
        <taxon>Bacteria</taxon>
        <taxon>Bacillati</taxon>
        <taxon>Actinomycetota</taxon>
        <taxon>Actinomycetes</taxon>
        <taxon>Micrococcales</taxon>
        <taxon>Brevibacteriaceae</taxon>
        <taxon>Brevibacterium</taxon>
    </lineage>
</organism>
<dbReference type="PROSITE" id="PS51257">
    <property type="entry name" value="PROKAR_LIPOPROTEIN"/>
    <property type="match status" value="1"/>
</dbReference>
<evidence type="ECO:0000313" key="3">
    <source>
        <dbReference type="EMBL" id="SLM99094.1"/>
    </source>
</evidence>